<dbReference type="OrthoDB" id="1913335at2759"/>
<reference evidence="3" key="2">
    <citation type="submission" date="2025-08" db="UniProtKB">
        <authorList>
            <consortium name="RefSeq"/>
        </authorList>
    </citation>
    <scope>IDENTIFICATION</scope>
    <source>
        <tissue evidence="3">Etiolated seedlings</tissue>
    </source>
</reference>
<keyword evidence="2" id="KW-1185">Reference proteome</keyword>
<dbReference type="PaxDb" id="3827-XP_004490162.1"/>
<dbReference type="RefSeq" id="XP_004490162.1">
    <property type="nucleotide sequence ID" value="XM_004490105.3"/>
</dbReference>
<organism evidence="2 3">
    <name type="scientific">Cicer arietinum</name>
    <name type="common">Chickpea</name>
    <name type="synonym">Garbanzo</name>
    <dbReference type="NCBI Taxonomy" id="3827"/>
    <lineage>
        <taxon>Eukaryota</taxon>
        <taxon>Viridiplantae</taxon>
        <taxon>Streptophyta</taxon>
        <taxon>Embryophyta</taxon>
        <taxon>Tracheophyta</taxon>
        <taxon>Spermatophyta</taxon>
        <taxon>Magnoliopsida</taxon>
        <taxon>eudicotyledons</taxon>
        <taxon>Gunneridae</taxon>
        <taxon>Pentapetalae</taxon>
        <taxon>rosids</taxon>
        <taxon>fabids</taxon>
        <taxon>Fabales</taxon>
        <taxon>Fabaceae</taxon>
        <taxon>Papilionoideae</taxon>
        <taxon>50 kb inversion clade</taxon>
        <taxon>NPAAA clade</taxon>
        <taxon>Hologalegina</taxon>
        <taxon>IRL clade</taxon>
        <taxon>Cicereae</taxon>
        <taxon>Cicer</taxon>
    </lineage>
</organism>
<dbReference type="RefSeq" id="XP_073221318.1">
    <property type="nucleotide sequence ID" value="XM_073365217.1"/>
</dbReference>
<feature type="compositionally biased region" description="Polar residues" evidence="1">
    <location>
        <begin position="871"/>
        <end position="888"/>
    </location>
</feature>
<dbReference type="Proteomes" id="UP000087171">
    <property type="component" value="Chromosome Ca2"/>
</dbReference>
<sequence>MTKRKRLNAVRKSGKSQAKKQLIDSSNGVNQNNHNINEECAQFGVDTRENLMVASLNYQNDLSQSEQQIEVGSHVESRISFGRMRNILPEDTISRRKRSNVVRKSDKSQAKEQQLIDSSNEVNQNNHSKIEEFAQFEGVDTRENLMLASLNHQNNESQSKQQIQAGSHVECPLSFGRMGKSLPKDTMGRSKRLNVVRKSGKAQAKEQLIDSSNEINQNKPNVYEKCAQFGVDTRENLMLASLCRQNDESQSEQQIQMGRHVEYPISFGKSLPKDTMRRSKRLNVVQKSCTLQAKDQLIDRSNEVNQNFQFANEKCGQFGGVTRESLMAASVNHQNEESQPEQQIQVGSCDEYPISFGRMDKRLPQDTMGRHKRLNAVRKSGKAQASKKLIDSSNELNQNNHNINEKRAQSGGVSTRGNLMVASLYHQNDQSQSEQVQVGSHMESPISFARMNKSLPKDTMERQKRLNDVQKSSKSQAEKQLIDSSIEVNQNNHKINECAQFGGGDTRGNLMVASLNHQNRQSQSEQQIPMESHVESPISSGRLNKSLRKGEKRVRGYTRMSDVWNLPDGEFILVEVDPLGNPIGFEGKKLLNAMGCLVRKHQYAPINILNWKDMPEFYITNMLELIQSKFQFVPKLTEQTKQILKDNLSSKWRQFKHDLKAKGYDENKTEEEMAASIPDKRVDPSQYRALVHHWCSKKGQKISNINKRNRSKYEDLHCMGTKNLPRFIHETTKANGVQPSRAQIYIDTRTRKDGSIVTEKAAHVIGELKKHMAEATSSQTPQTIQESTNWENDVYSKVKGSERRGTVRCLGKVPRHSNASSSQSSNVENRLHKLENLLGNLVSVLQTRFSADQQINDVLQAIAQEVPDAPSTPNDSMSNDQQTASDSN</sequence>
<feature type="compositionally biased region" description="Polar residues" evidence="1">
    <location>
        <begin position="520"/>
        <end position="529"/>
    </location>
</feature>
<dbReference type="eggNOG" id="ENOG502S42M">
    <property type="taxonomic scope" value="Eukaryota"/>
</dbReference>
<evidence type="ECO:0000313" key="3">
    <source>
        <dbReference type="RefSeq" id="XP_004490162.1"/>
    </source>
</evidence>
<reference evidence="2" key="1">
    <citation type="journal article" date="2013" name="Nat. Biotechnol.">
        <title>Draft genome sequence of chickpea (Cicer arietinum) provides a resource for trait improvement.</title>
        <authorList>
            <person name="Varshney R.K."/>
            <person name="Song C."/>
            <person name="Saxena R.K."/>
            <person name="Azam S."/>
            <person name="Yu S."/>
            <person name="Sharpe A.G."/>
            <person name="Cannon S."/>
            <person name="Baek J."/>
            <person name="Rosen B.D."/>
            <person name="Tar'an B."/>
            <person name="Millan T."/>
            <person name="Zhang X."/>
            <person name="Ramsay L.D."/>
            <person name="Iwata A."/>
            <person name="Wang Y."/>
            <person name="Nelson W."/>
            <person name="Farmer A.D."/>
            <person name="Gaur P.M."/>
            <person name="Soderlund C."/>
            <person name="Penmetsa R.V."/>
            <person name="Xu C."/>
            <person name="Bharti A.K."/>
            <person name="He W."/>
            <person name="Winter P."/>
            <person name="Zhao S."/>
            <person name="Hane J.K."/>
            <person name="Carrasquilla-Garcia N."/>
            <person name="Condie J.A."/>
            <person name="Upadhyaya H.D."/>
            <person name="Luo M.C."/>
            <person name="Thudi M."/>
            <person name="Gowda C.L."/>
            <person name="Singh N.P."/>
            <person name="Lichtenzveig J."/>
            <person name="Gali K.K."/>
            <person name="Rubio J."/>
            <person name="Nadarajan N."/>
            <person name="Dolezel J."/>
            <person name="Bansal K.C."/>
            <person name="Xu X."/>
            <person name="Edwards D."/>
            <person name="Zhang G."/>
            <person name="Kahl G."/>
            <person name="Gil J."/>
            <person name="Singh K.B."/>
            <person name="Datta S.K."/>
            <person name="Jackson S.A."/>
            <person name="Wang J."/>
            <person name="Cook D.R."/>
        </authorList>
    </citation>
    <scope>NUCLEOTIDE SEQUENCE [LARGE SCALE GENOMIC DNA]</scope>
    <source>
        <strain evidence="2">cv. CDC Frontier</strain>
    </source>
</reference>
<dbReference type="PANTHER" id="PTHR33144">
    <property type="entry name" value="OS10G0409366 PROTEIN-RELATED"/>
    <property type="match status" value="1"/>
</dbReference>
<dbReference type="KEGG" id="cam:101502709"/>
<protein>
    <submittedName>
        <fullName evidence="3">Uncharacterized protein LOC101502709 isoform X1</fullName>
    </submittedName>
</protein>
<proteinExistence type="predicted"/>
<evidence type="ECO:0000256" key="1">
    <source>
        <dbReference type="SAM" id="MobiDB-lite"/>
    </source>
</evidence>
<gene>
    <name evidence="3" type="primary">LOC101502709</name>
</gene>
<feature type="region of interest" description="Disordered" evidence="1">
    <location>
        <begin position="90"/>
        <end position="126"/>
    </location>
</feature>
<dbReference type="Pfam" id="PF03004">
    <property type="entry name" value="Transposase_24"/>
    <property type="match status" value="1"/>
</dbReference>
<feature type="compositionally biased region" description="Basic residues" evidence="1">
    <location>
        <begin position="1"/>
        <end position="18"/>
    </location>
</feature>
<feature type="compositionally biased region" description="Polar residues" evidence="1">
    <location>
        <begin position="23"/>
        <end position="34"/>
    </location>
</feature>
<dbReference type="GeneID" id="101502709"/>
<dbReference type="AlphaFoldDB" id="A0A1S2XKS9"/>
<evidence type="ECO:0000313" key="2">
    <source>
        <dbReference type="Proteomes" id="UP000087171"/>
    </source>
</evidence>
<feature type="region of interest" description="Disordered" evidence="1">
    <location>
        <begin position="863"/>
        <end position="888"/>
    </location>
</feature>
<feature type="compositionally biased region" description="Polar residues" evidence="1">
    <location>
        <begin position="111"/>
        <end position="126"/>
    </location>
</feature>
<dbReference type="InterPro" id="IPR004252">
    <property type="entry name" value="Probable_transposase_24"/>
</dbReference>
<dbReference type="PANTHER" id="PTHR33144:SF50">
    <property type="entry name" value="OS03G0714750 PROTEIN"/>
    <property type="match status" value="1"/>
</dbReference>
<name>A0A1S2XKS9_CICAR</name>
<feature type="region of interest" description="Disordered" evidence="1">
    <location>
        <begin position="520"/>
        <end position="541"/>
    </location>
</feature>
<feature type="region of interest" description="Disordered" evidence="1">
    <location>
        <begin position="460"/>
        <end position="479"/>
    </location>
</feature>
<accession>A0A1S2XKS9</accession>
<feature type="region of interest" description="Disordered" evidence="1">
    <location>
        <begin position="1"/>
        <end position="34"/>
    </location>
</feature>